<evidence type="ECO:0000259" key="1">
    <source>
        <dbReference type="PROSITE" id="PS50206"/>
    </source>
</evidence>
<dbReference type="Pfam" id="PF01171">
    <property type="entry name" value="ATP_bind_3"/>
    <property type="match status" value="1"/>
</dbReference>
<name>A0A174DEN6_9FIRM</name>
<organism evidence="2 3">
    <name type="scientific">Coprococcus comes</name>
    <dbReference type="NCBI Taxonomy" id="410072"/>
    <lineage>
        <taxon>Bacteria</taxon>
        <taxon>Bacillati</taxon>
        <taxon>Bacillota</taxon>
        <taxon>Clostridia</taxon>
        <taxon>Lachnospirales</taxon>
        <taxon>Lachnospiraceae</taxon>
        <taxon>Coprococcus</taxon>
    </lineage>
</organism>
<dbReference type="STRING" id="410072.ERS852525_03062"/>
<gene>
    <name evidence="2" type="primary">ttcA</name>
    <name evidence="2" type="ORF">ERS852481_01614</name>
</gene>
<dbReference type="InterPro" id="IPR001763">
    <property type="entry name" value="Rhodanese-like_dom"/>
</dbReference>
<dbReference type="CDD" id="cd24138">
    <property type="entry name" value="TtcA-like"/>
    <property type="match status" value="1"/>
</dbReference>
<dbReference type="Pfam" id="PF00581">
    <property type="entry name" value="Rhodanese"/>
    <property type="match status" value="1"/>
</dbReference>
<dbReference type="SUPFAM" id="SSF52821">
    <property type="entry name" value="Rhodanese/Cell cycle control phosphatase"/>
    <property type="match status" value="1"/>
</dbReference>
<dbReference type="CDD" id="cd00158">
    <property type="entry name" value="RHOD"/>
    <property type="match status" value="1"/>
</dbReference>
<proteinExistence type="predicted"/>
<dbReference type="AlphaFoldDB" id="A0A174DEN6"/>
<dbReference type="Proteomes" id="UP000095362">
    <property type="component" value="Unassembled WGS sequence"/>
</dbReference>
<evidence type="ECO:0000313" key="3">
    <source>
        <dbReference type="Proteomes" id="UP000095362"/>
    </source>
</evidence>
<dbReference type="InterPro" id="IPR036873">
    <property type="entry name" value="Rhodanese-like_dom_sf"/>
</dbReference>
<dbReference type="RefSeq" id="WP_172680486.1">
    <property type="nucleotide sequence ID" value="NZ_CYZK01000009.1"/>
</dbReference>
<reference evidence="2 3" key="1">
    <citation type="submission" date="2015-09" db="EMBL/GenBank/DDBJ databases">
        <authorList>
            <consortium name="Pathogen Informatics"/>
        </authorList>
    </citation>
    <scope>NUCLEOTIDE SEQUENCE [LARGE SCALE GENOMIC DNA]</scope>
    <source>
        <strain evidence="2 3">2789STDY5834866</strain>
    </source>
</reference>
<dbReference type="PROSITE" id="PS50206">
    <property type="entry name" value="RHODANESE_3"/>
    <property type="match status" value="1"/>
</dbReference>
<dbReference type="Gene3D" id="3.40.50.620">
    <property type="entry name" value="HUPs"/>
    <property type="match status" value="1"/>
</dbReference>
<dbReference type="PANTHER" id="PTHR43686:SF1">
    <property type="entry name" value="AMINOTRAN_5 DOMAIN-CONTAINING PROTEIN"/>
    <property type="match status" value="1"/>
</dbReference>
<dbReference type="Gene3D" id="3.40.250.10">
    <property type="entry name" value="Rhodanese-like domain"/>
    <property type="match status" value="1"/>
</dbReference>
<protein>
    <submittedName>
        <fullName evidence="2">tRNA 2-thiocytidine biosynthesis protein TtcA</fullName>
    </submittedName>
</protein>
<accession>A0A174DEN6</accession>
<dbReference type="InterPro" id="IPR011063">
    <property type="entry name" value="TilS/TtcA_N"/>
</dbReference>
<dbReference type="InterPro" id="IPR014729">
    <property type="entry name" value="Rossmann-like_a/b/a_fold"/>
</dbReference>
<dbReference type="EMBL" id="CYZK01000009">
    <property type="protein sequence ID" value="CUO22510.1"/>
    <property type="molecule type" value="Genomic_DNA"/>
</dbReference>
<evidence type="ECO:0000313" key="2">
    <source>
        <dbReference type="EMBL" id="CUO22510.1"/>
    </source>
</evidence>
<sequence>MSIDITIEEMETLPAESYELFDIRGEIERAHGILPNSVASSADALMENPPEDKEKKIIICCSRGQISRDIAEELQEQGYEAYSLKGGYVGWLMADMKKKEADDVCEHVELSIRKKFKKKIWSKFTKAVREYELVKEGDRIAVCISGGKDSMLMAKLFQELKRHNKFNFEVKFLVMDPGYSPENRKVIEENARKMKIPIQIFESNIFESVFEIEKSPCYICARMRRGYLYNFAQQMGCNKIALGHHYDDVIETILMGMLYSAQVQTMMPKLHSTNFEGMELIRPMYLIREDDIKAWRDYNDLHFIQCACKFTDTCTTCNNEENQSKRMEIKKLIAELKKTNPFVEGNIFKSVENVNLDTVVGYKAKGVRHNFLDTYDD</sequence>
<dbReference type="PANTHER" id="PTHR43686">
    <property type="entry name" value="SULFURTRANSFERASE-RELATED"/>
    <property type="match status" value="1"/>
</dbReference>
<feature type="domain" description="Rhodanese" evidence="1">
    <location>
        <begin position="14"/>
        <end position="100"/>
    </location>
</feature>
<dbReference type="SUPFAM" id="SSF52402">
    <property type="entry name" value="Adenine nucleotide alpha hydrolases-like"/>
    <property type="match status" value="1"/>
</dbReference>
<dbReference type="PaxDb" id="410072-ERS852525_03062"/>